<reference evidence="1 2" key="1">
    <citation type="submission" date="2019-02" db="EMBL/GenBank/DDBJ databases">
        <title>Genome sequencing of the rare red list fungi Phlebia centrifuga.</title>
        <authorList>
            <person name="Buettner E."/>
            <person name="Kellner H."/>
        </authorList>
    </citation>
    <scope>NUCLEOTIDE SEQUENCE [LARGE SCALE GENOMIC DNA]</scope>
    <source>
        <strain evidence="1 2">DSM 108282</strain>
    </source>
</reference>
<sequence>MRSLRDDLIEDGTYLGDPDLNVRHAFQWVQFEKGRILCTTQVARAYDEAFAAYKDDVVAAEPPPAPTAANLSGVYRIDESLFFMTADGNWNPKSDYGGFDESKATCLLAAPSESFFAKDFELANRNIHTIVKMGLSGDNRPLKGIFNDTDDGRRLLKLRHVLFEANDESVAKDGSVDDDEKTDSIDGDDESLDIDEVLEVTANGGRPLTKAEQLEFFIKGWPVKKRAAKEEMLSMVKTHQVTPIIAFDIIGDRILPSTYEARLKGADVKVHFNMMHWAFGNSKKPATLSDTIVADLANMRVIVPDVFTPQIGIKRVRKL</sequence>
<dbReference type="EMBL" id="SGPJ01000608">
    <property type="protein sequence ID" value="THG93632.1"/>
    <property type="molecule type" value="Genomic_DNA"/>
</dbReference>
<name>A0A4V3X9C4_9APHY</name>
<keyword evidence="2" id="KW-1185">Reference proteome</keyword>
<dbReference type="Proteomes" id="UP000309038">
    <property type="component" value="Unassembled WGS sequence"/>
</dbReference>
<evidence type="ECO:0000313" key="1">
    <source>
        <dbReference type="EMBL" id="THG93632.1"/>
    </source>
</evidence>
<organism evidence="1 2">
    <name type="scientific">Hermanssonia centrifuga</name>
    <dbReference type="NCBI Taxonomy" id="98765"/>
    <lineage>
        <taxon>Eukaryota</taxon>
        <taxon>Fungi</taxon>
        <taxon>Dikarya</taxon>
        <taxon>Basidiomycota</taxon>
        <taxon>Agaricomycotina</taxon>
        <taxon>Agaricomycetes</taxon>
        <taxon>Polyporales</taxon>
        <taxon>Meruliaceae</taxon>
        <taxon>Hermanssonia</taxon>
    </lineage>
</organism>
<protein>
    <submittedName>
        <fullName evidence="1">Uncharacterized protein</fullName>
    </submittedName>
</protein>
<comment type="caution">
    <text evidence="1">The sequence shown here is derived from an EMBL/GenBank/DDBJ whole genome shotgun (WGS) entry which is preliminary data.</text>
</comment>
<gene>
    <name evidence="1" type="ORF">EW026_g7657</name>
</gene>
<proteinExistence type="predicted"/>
<dbReference type="AlphaFoldDB" id="A0A4V3X9C4"/>
<accession>A0A4V3X9C4</accession>
<evidence type="ECO:0000313" key="2">
    <source>
        <dbReference type="Proteomes" id="UP000309038"/>
    </source>
</evidence>